<dbReference type="PANTHER" id="PTHR47332">
    <property type="entry name" value="SET DOMAIN-CONTAINING PROTEIN 5"/>
    <property type="match status" value="1"/>
</dbReference>
<dbReference type="Pfam" id="PF01753">
    <property type="entry name" value="zf-MYND"/>
    <property type="match status" value="1"/>
</dbReference>
<dbReference type="InterPro" id="IPR001214">
    <property type="entry name" value="SET_dom"/>
</dbReference>
<dbReference type="PROSITE" id="PS50280">
    <property type="entry name" value="SET"/>
    <property type="match status" value="1"/>
</dbReference>
<keyword evidence="2 4" id="KW-0863">Zinc-finger</keyword>
<evidence type="ECO:0000313" key="7">
    <source>
        <dbReference type="EMBL" id="OIW30394.1"/>
    </source>
</evidence>
<dbReference type="CDD" id="cd20071">
    <property type="entry name" value="SET_SMYD"/>
    <property type="match status" value="1"/>
</dbReference>
<dbReference type="InterPro" id="IPR053185">
    <property type="entry name" value="SET_domain_protein"/>
</dbReference>
<organism evidence="7 8">
    <name type="scientific">Coniochaeta ligniaria NRRL 30616</name>
    <dbReference type="NCBI Taxonomy" id="1408157"/>
    <lineage>
        <taxon>Eukaryota</taxon>
        <taxon>Fungi</taxon>
        <taxon>Dikarya</taxon>
        <taxon>Ascomycota</taxon>
        <taxon>Pezizomycotina</taxon>
        <taxon>Sordariomycetes</taxon>
        <taxon>Sordariomycetidae</taxon>
        <taxon>Coniochaetales</taxon>
        <taxon>Coniochaetaceae</taxon>
        <taxon>Coniochaeta</taxon>
    </lineage>
</organism>
<feature type="domain" description="MYND-type" evidence="6">
    <location>
        <begin position="490"/>
        <end position="530"/>
    </location>
</feature>
<evidence type="ECO:0000256" key="1">
    <source>
        <dbReference type="ARBA" id="ARBA00022723"/>
    </source>
</evidence>
<evidence type="ECO:0000313" key="8">
    <source>
        <dbReference type="Proteomes" id="UP000182658"/>
    </source>
</evidence>
<evidence type="ECO:0000256" key="4">
    <source>
        <dbReference type="PROSITE-ProRule" id="PRU00134"/>
    </source>
</evidence>
<accession>A0A1J7JRK2</accession>
<keyword evidence="3" id="KW-0862">Zinc</keyword>
<dbReference type="AlphaFoldDB" id="A0A1J7JRK2"/>
<dbReference type="InParanoid" id="A0A1J7JRK2"/>
<dbReference type="STRING" id="1408157.A0A1J7JRK2"/>
<keyword evidence="1" id="KW-0479">Metal-binding</keyword>
<proteinExistence type="predicted"/>
<gene>
    <name evidence="7" type="ORF">CONLIGDRAFT_714757</name>
</gene>
<dbReference type="EMBL" id="KV875097">
    <property type="protein sequence ID" value="OIW30394.1"/>
    <property type="molecule type" value="Genomic_DNA"/>
</dbReference>
<evidence type="ECO:0000259" key="5">
    <source>
        <dbReference type="PROSITE" id="PS50280"/>
    </source>
</evidence>
<evidence type="ECO:0000256" key="2">
    <source>
        <dbReference type="ARBA" id="ARBA00022771"/>
    </source>
</evidence>
<dbReference type="SMART" id="SM00317">
    <property type="entry name" value="SET"/>
    <property type="match status" value="1"/>
</dbReference>
<feature type="domain" description="SET" evidence="5">
    <location>
        <begin position="7"/>
        <end position="156"/>
    </location>
</feature>
<dbReference type="Proteomes" id="UP000182658">
    <property type="component" value="Unassembled WGS sequence"/>
</dbReference>
<dbReference type="InterPro" id="IPR002893">
    <property type="entry name" value="Znf_MYND"/>
</dbReference>
<dbReference type="GO" id="GO:0008270">
    <property type="term" value="F:zinc ion binding"/>
    <property type="evidence" value="ECO:0007669"/>
    <property type="project" value="UniProtKB-KW"/>
</dbReference>
<protein>
    <submittedName>
        <fullName evidence="7">Uncharacterized protein</fullName>
    </submittedName>
</protein>
<reference evidence="7 8" key="1">
    <citation type="submission" date="2016-10" db="EMBL/GenBank/DDBJ databases">
        <title>Draft genome sequence of Coniochaeta ligniaria NRRL30616, a lignocellulolytic fungus for bioabatement of inhibitors in plant biomass hydrolysates.</title>
        <authorList>
            <consortium name="DOE Joint Genome Institute"/>
            <person name="Jimenez D.J."/>
            <person name="Hector R.E."/>
            <person name="Riley R."/>
            <person name="Sun H."/>
            <person name="Grigoriev I.V."/>
            <person name="Van Elsas J.D."/>
            <person name="Nichols N.N."/>
        </authorList>
    </citation>
    <scope>NUCLEOTIDE SEQUENCE [LARGE SCALE GENOMIC DNA]</scope>
    <source>
        <strain evidence="7 8">NRRL 30616</strain>
    </source>
</reference>
<evidence type="ECO:0000256" key="3">
    <source>
        <dbReference type="ARBA" id="ARBA00022833"/>
    </source>
</evidence>
<dbReference type="SUPFAM" id="SSF144232">
    <property type="entry name" value="HIT/MYND zinc finger-like"/>
    <property type="match status" value="1"/>
</dbReference>
<dbReference type="PANTHER" id="PTHR47332:SF2">
    <property type="entry name" value="SET-6"/>
    <property type="match status" value="1"/>
</dbReference>
<name>A0A1J7JRK2_9PEZI</name>
<keyword evidence="8" id="KW-1185">Reference proteome</keyword>
<evidence type="ECO:0000259" key="6">
    <source>
        <dbReference type="PROSITE" id="PS50865"/>
    </source>
</evidence>
<dbReference type="SUPFAM" id="SSF82199">
    <property type="entry name" value="SET domain"/>
    <property type="match status" value="1"/>
</dbReference>
<dbReference type="PROSITE" id="PS01360">
    <property type="entry name" value="ZF_MYND_1"/>
    <property type="match status" value="1"/>
</dbReference>
<dbReference type="OrthoDB" id="265717at2759"/>
<dbReference type="PROSITE" id="PS50865">
    <property type="entry name" value="ZF_MYND_2"/>
    <property type="match status" value="1"/>
</dbReference>
<dbReference type="Pfam" id="PF00856">
    <property type="entry name" value="SET"/>
    <property type="match status" value="1"/>
</dbReference>
<sequence>MQRAEDNPIYAVQEVPGKGKGLIALRKIRKGTRILCEEPLLTLPQVGDQMDPELLASIIRQVDALTEDQRQIFLSLHNLHPYTNDAERYLGIACTVSLPIDDPDGRADGGVFLDASRINHACDNNAQKYWNTNIQRHTVHALEDIDEGKEITVYYLRTRRKREIRQATLRSDFGFNCSCRLCSLPPDENQRSDKRLEEIHRLDGLISKDGLRGILLDPLWVLRYVDRQVRLYNEQGQDDVGLPRALLDAAQIAIAHGDLARARVFVERAVSRWRVGLGDDSKEVVENRTLAEDPSKHRLYGLSNKWRTTVEDVPRDLDLDDFEDWLWRRDNVEPTTDVETLANLRTRTTFPSFSSLPNEKEIDIVYYERKDTGAFGPRRHWCFLAEIVDVVMLLQSRLKLELKDIDGRKVDLLFYTPGRGVELDHTRVQKGYTVALLYAERHKFRFEPQPGIRHEDPSRIKIFTTSLEGLFALSDEVQQYSMDHKGLKTCHGCGKKGTSLNKCARCSFFWYCDKACQVAGWTVKGHKVNCTHLRDPDLRGLFELRWNQFDSYARFPLRTSADFQTLESPISPTWI</sequence>
<dbReference type="InterPro" id="IPR046341">
    <property type="entry name" value="SET_dom_sf"/>
</dbReference>
<dbReference type="Gene3D" id="6.10.140.2220">
    <property type="match status" value="1"/>
</dbReference>
<dbReference type="Gene3D" id="2.170.270.10">
    <property type="entry name" value="SET domain"/>
    <property type="match status" value="1"/>
</dbReference>